<feature type="compositionally biased region" description="Polar residues" evidence="6">
    <location>
        <begin position="422"/>
        <end position="442"/>
    </location>
</feature>
<name>A0A5C1AH75_9BACT</name>
<dbReference type="PROSITE" id="PS50011">
    <property type="entry name" value="PROTEIN_KINASE_DOM"/>
    <property type="match status" value="1"/>
</dbReference>
<evidence type="ECO:0000313" key="10">
    <source>
        <dbReference type="Proteomes" id="UP000324974"/>
    </source>
</evidence>
<dbReference type="OrthoDB" id="6111975at2"/>
<keyword evidence="7" id="KW-0472">Membrane</keyword>
<keyword evidence="1" id="KW-0808">Transferase</keyword>
<dbReference type="InterPro" id="IPR000719">
    <property type="entry name" value="Prot_kinase_dom"/>
</dbReference>
<dbReference type="Proteomes" id="UP000324974">
    <property type="component" value="Chromosome"/>
</dbReference>
<dbReference type="InterPro" id="IPR017441">
    <property type="entry name" value="Protein_kinase_ATP_BS"/>
</dbReference>
<keyword evidence="10" id="KW-1185">Reference proteome</keyword>
<dbReference type="Gene3D" id="1.10.510.10">
    <property type="entry name" value="Transferase(Phosphotransferase) domain 1"/>
    <property type="match status" value="1"/>
</dbReference>
<evidence type="ECO:0000256" key="1">
    <source>
        <dbReference type="ARBA" id="ARBA00022679"/>
    </source>
</evidence>
<dbReference type="PANTHER" id="PTHR43289:SF6">
    <property type="entry name" value="SERINE_THREONINE-PROTEIN KINASE NEKL-3"/>
    <property type="match status" value="1"/>
</dbReference>
<evidence type="ECO:0000256" key="4">
    <source>
        <dbReference type="ARBA" id="ARBA00022840"/>
    </source>
</evidence>
<protein>
    <submittedName>
        <fullName evidence="9">Serine/threonine protein kinase</fullName>
    </submittedName>
</protein>
<proteinExistence type="predicted"/>
<keyword evidence="3 9" id="KW-0418">Kinase</keyword>
<dbReference type="PANTHER" id="PTHR43289">
    <property type="entry name" value="MITOGEN-ACTIVATED PROTEIN KINASE KINASE KINASE 20-RELATED"/>
    <property type="match status" value="1"/>
</dbReference>
<dbReference type="RefSeq" id="WP_149111747.1">
    <property type="nucleotide sequence ID" value="NZ_CP042425.1"/>
</dbReference>
<feature type="region of interest" description="Disordered" evidence="6">
    <location>
        <begin position="398"/>
        <end position="478"/>
    </location>
</feature>
<dbReference type="SMART" id="SM00220">
    <property type="entry name" value="S_TKc"/>
    <property type="match status" value="1"/>
</dbReference>
<feature type="transmembrane region" description="Helical" evidence="7">
    <location>
        <begin position="484"/>
        <end position="508"/>
    </location>
</feature>
<sequence length="815" mass="88916">MSAFTPQNLFQAIRESGLYKPEQLAALDHFSPELVADLPALAERLSTDKLVTSYQGRKVRLNRLHEVLIGPYLVLDKIGEGGMGKVYKAVRTGTGRLVALKVVRAHLMTNPTVLRRYKREAAAAAKLNHPNIVALLDADEAQGRYYLALEFVYGSDLSRMVKEFGPLPSSEAAEYIRQAALGLQHAHENNLIHRDIKPSNVLVSGERAQPGTGGVATVRILDMGLVRSLEDSPDTTEVTRDGTVVGTPDYMAPEQAKNSSTVDHRADIYGLGCTLYYLLKGRPPFPDGSPIDKLLRHQLDPPPDLRKERPDVPFEMLRLMERMLAKKPDDRIQTAAEVAKGLAPFTAEGLANTPDIVLTLPEPVAAVPARALAIPEGSTIATGAVHVLEAEVVTTVTAPTPKPAPIQPKKPVKLVPREPDSNDSFPQSGSPVGTRTRGSNSDADGLPNSDDDTRSRSRETEAGLATRRRQAKTRLAEKKRKKKLNWVPFAAVGGVVALLAVVAAVIFLRPPKPTAPPVDNANNTVPPPVAKHVLPPAWVNVPDNATVFVVAHPEAYWLAAQSHIRPQSRFVKVLNDLTSRYRFDLRHGERFTFANLGDRTGRGVATAEGAFLTPEWVGQTATWPGGKVQVLDGQKFLTFPPNGDWTMHGVISPRPAYTISNNEGLIVELARRNATQKPKLADGMLTAITEPDNPNPPTFTFAASGGWQFGDGSTLGDLGAELVIIQARLVGDRFDVDVDIRGTSPDRVKEFVNVALWDRVKKSCPGLKPYLQAITENTSNDGWDKVGNLHRLRKTEAGAWPVDNAHVWLERLLPD</sequence>
<dbReference type="InterPro" id="IPR011009">
    <property type="entry name" value="Kinase-like_dom_sf"/>
</dbReference>
<evidence type="ECO:0000259" key="8">
    <source>
        <dbReference type="PROSITE" id="PS50011"/>
    </source>
</evidence>
<organism evidence="9 10">
    <name type="scientific">Limnoglobus roseus</name>
    <dbReference type="NCBI Taxonomy" id="2598579"/>
    <lineage>
        <taxon>Bacteria</taxon>
        <taxon>Pseudomonadati</taxon>
        <taxon>Planctomycetota</taxon>
        <taxon>Planctomycetia</taxon>
        <taxon>Gemmatales</taxon>
        <taxon>Gemmataceae</taxon>
        <taxon>Limnoglobus</taxon>
    </lineage>
</organism>
<dbReference type="SUPFAM" id="SSF56112">
    <property type="entry name" value="Protein kinase-like (PK-like)"/>
    <property type="match status" value="1"/>
</dbReference>
<dbReference type="PROSITE" id="PS00107">
    <property type="entry name" value="PROTEIN_KINASE_ATP"/>
    <property type="match status" value="1"/>
</dbReference>
<dbReference type="AlphaFoldDB" id="A0A5C1AH75"/>
<dbReference type="GO" id="GO:0005524">
    <property type="term" value="F:ATP binding"/>
    <property type="evidence" value="ECO:0007669"/>
    <property type="project" value="UniProtKB-UniRule"/>
</dbReference>
<evidence type="ECO:0000256" key="7">
    <source>
        <dbReference type="SAM" id="Phobius"/>
    </source>
</evidence>
<keyword evidence="9" id="KW-0723">Serine/threonine-protein kinase</keyword>
<dbReference type="CDD" id="cd14014">
    <property type="entry name" value="STKc_PknB_like"/>
    <property type="match status" value="1"/>
</dbReference>
<evidence type="ECO:0000256" key="2">
    <source>
        <dbReference type="ARBA" id="ARBA00022741"/>
    </source>
</evidence>
<accession>A0A5C1AH75</accession>
<keyword evidence="4 5" id="KW-0067">ATP-binding</keyword>
<dbReference type="KEGG" id="lrs:PX52LOC_04069"/>
<gene>
    <name evidence="9" type="ORF">PX52LOC_04069</name>
</gene>
<feature type="compositionally biased region" description="Basic and acidic residues" evidence="6">
    <location>
        <begin position="451"/>
        <end position="461"/>
    </location>
</feature>
<dbReference type="Gene3D" id="3.30.200.20">
    <property type="entry name" value="Phosphorylase Kinase, domain 1"/>
    <property type="match status" value="1"/>
</dbReference>
<dbReference type="EMBL" id="CP042425">
    <property type="protein sequence ID" value="QEL17092.1"/>
    <property type="molecule type" value="Genomic_DNA"/>
</dbReference>
<dbReference type="Pfam" id="PF00069">
    <property type="entry name" value="Pkinase"/>
    <property type="match status" value="1"/>
</dbReference>
<evidence type="ECO:0000256" key="5">
    <source>
        <dbReference type="PROSITE-ProRule" id="PRU10141"/>
    </source>
</evidence>
<keyword evidence="7" id="KW-0812">Transmembrane</keyword>
<feature type="compositionally biased region" description="Basic residues" evidence="6">
    <location>
        <begin position="466"/>
        <end position="478"/>
    </location>
</feature>
<feature type="domain" description="Protein kinase" evidence="8">
    <location>
        <begin position="72"/>
        <end position="346"/>
    </location>
</feature>
<evidence type="ECO:0000313" key="9">
    <source>
        <dbReference type="EMBL" id="QEL17092.1"/>
    </source>
</evidence>
<evidence type="ECO:0000256" key="3">
    <source>
        <dbReference type="ARBA" id="ARBA00022777"/>
    </source>
</evidence>
<dbReference type="InterPro" id="IPR008271">
    <property type="entry name" value="Ser/Thr_kinase_AS"/>
</dbReference>
<keyword evidence="7" id="KW-1133">Transmembrane helix</keyword>
<reference evidence="10" key="1">
    <citation type="submission" date="2019-08" db="EMBL/GenBank/DDBJ databases">
        <title>Limnoglobus roseus gen. nov., sp. nov., a novel freshwater planctomycete with a giant genome from the family Gemmataceae.</title>
        <authorList>
            <person name="Kulichevskaya I.S."/>
            <person name="Naumoff D.G."/>
            <person name="Miroshnikov K."/>
            <person name="Ivanova A."/>
            <person name="Philippov D.A."/>
            <person name="Hakobyan A."/>
            <person name="Rijpstra I.C."/>
            <person name="Sinninghe Damste J.S."/>
            <person name="Liesack W."/>
            <person name="Dedysh S.N."/>
        </authorList>
    </citation>
    <scope>NUCLEOTIDE SEQUENCE [LARGE SCALE GENOMIC DNA]</scope>
    <source>
        <strain evidence="10">PX52</strain>
    </source>
</reference>
<dbReference type="PROSITE" id="PS00108">
    <property type="entry name" value="PROTEIN_KINASE_ST"/>
    <property type="match status" value="1"/>
</dbReference>
<evidence type="ECO:0000256" key="6">
    <source>
        <dbReference type="SAM" id="MobiDB-lite"/>
    </source>
</evidence>
<keyword evidence="2 5" id="KW-0547">Nucleotide-binding</keyword>
<dbReference type="GO" id="GO:0004674">
    <property type="term" value="F:protein serine/threonine kinase activity"/>
    <property type="evidence" value="ECO:0007669"/>
    <property type="project" value="UniProtKB-KW"/>
</dbReference>
<feature type="binding site" evidence="5">
    <location>
        <position position="101"/>
    </location>
    <ligand>
        <name>ATP</name>
        <dbReference type="ChEBI" id="CHEBI:30616"/>
    </ligand>
</feature>